<dbReference type="NCBIfam" id="TIGR01484">
    <property type="entry name" value="HAD-SF-IIB"/>
    <property type="match status" value="1"/>
</dbReference>
<keyword evidence="2" id="KW-1185">Reference proteome</keyword>
<sequence>MESHLVGLDLDGTVVDYDDALHEPVRDAIRAAEAAGHHIVIATGRAVSGALDVANRLDLTDGFVVCSNGSVTVRLNPAAERGWEVFHVESFDPGPALERMAAVLPTALFMVEDTDLVRWASSDFPEGDLAAGAHLRVVPFDELKGKRATRIVMRELNGTSEEFEKSVERIGLHGVTYSVGWSNWLDISPDGVSKASALARVAQSLEIPRARTLAVGDGSNDAEMLEWAGAGIAMGQARDSLKAIADAVTGTVDDDGLATVLSERLQLG</sequence>
<gene>
    <name evidence="1" type="ORF">GSY69_10175</name>
</gene>
<dbReference type="InterPro" id="IPR036412">
    <property type="entry name" value="HAD-like_sf"/>
</dbReference>
<dbReference type="EMBL" id="WWEQ01000046">
    <property type="protein sequence ID" value="MYM20320.1"/>
    <property type="molecule type" value="Genomic_DNA"/>
</dbReference>
<accession>A0A6N9H8F5</accession>
<dbReference type="RefSeq" id="WP_160953739.1">
    <property type="nucleotide sequence ID" value="NZ_WWEQ01000046.1"/>
</dbReference>
<reference evidence="1 2" key="1">
    <citation type="submission" date="2020-01" db="EMBL/GenBank/DDBJ databases">
        <authorList>
            <person name="Deng T."/>
        </authorList>
    </citation>
    <scope>NUCLEOTIDE SEQUENCE [LARGE SCALE GENOMIC DNA]</scope>
    <source>
        <strain evidence="1 2">5221</strain>
    </source>
</reference>
<proteinExistence type="predicted"/>
<evidence type="ECO:0000313" key="1">
    <source>
        <dbReference type="EMBL" id="MYM20320.1"/>
    </source>
</evidence>
<organism evidence="1 2">
    <name type="scientific">Brevibacterium rongguiense</name>
    <dbReference type="NCBI Taxonomy" id="2695267"/>
    <lineage>
        <taxon>Bacteria</taxon>
        <taxon>Bacillati</taxon>
        <taxon>Actinomycetota</taxon>
        <taxon>Actinomycetes</taxon>
        <taxon>Micrococcales</taxon>
        <taxon>Brevibacteriaceae</taxon>
        <taxon>Brevibacterium</taxon>
    </lineage>
</organism>
<dbReference type="InterPro" id="IPR023214">
    <property type="entry name" value="HAD_sf"/>
</dbReference>
<dbReference type="PROSITE" id="PS01229">
    <property type="entry name" value="COF_2"/>
    <property type="match status" value="1"/>
</dbReference>
<dbReference type="Gene3D" id="3.40.50.1000">
    <property type="entry name" value="HAD superfamily/HAD-like"/>
    <property type="match status" value="1"/>
</dbReference>
<dbReference type="GO" id="GO:0016791">
    <property type="term" value="F:phosphatase activity"/>
    <property type="evidence" value="ECO:0007669"/>
    <property type="project" value="TreeGrafter"/>
</dbReference>
<dbReference type="Proteomes" id="UP000469215">
    <property type="component" value="Unassembled WGS sequence"/>
</dbReference>
<dbReference type="GO" id="GO:0005829">
    <property type="term" value="C:cytosol"/>
    <property type="evidence" value="ECO:0007669"/>
    <property type="project" value="TreeGrafter"/>
</dbReference>
<dbReference type="PANTHER" id="PTHR10000:SF8">
    <property type="entry name" value="HAD SUPERFAMILY HYDROLASE-LIKE, TYPE 3"/>
    <property type="match status" value="1"/>
</dbReference>
<dbReference type="GO" id="GO:0000287">
    <property type="term" value="F:magnesium ion binding"/>
    <property type="evidence" value="ECO:0007669"/>
    <property type="project" value="TreeGrafter"/>
</dbReference>
<dbReference type="Pfam" id="PF08282">
    <property type="entry name" value="Hydrolase_3"/>
    <property type="match status" value="1"/>
</dbReference>
<dbReference type="PANTHER" id="PTHR10000">
    <property type="entry name" value="PHOSPHOSERINE PHOSPHATASE"/>
    <property type="match status" value="1"/>
</dbReference>
<dbReference type="AlphaFoldDB" id="A0A6N9H8F5"/>
<evidence type="ECO:0000313" key="2">
    <source>
        <dbReference type="Proteomes" id="UP000469215"/>
    </source>
</evidence>
<comment type="caution">
    <text evidence="1">The sequence shown here is derived from an EMBL/GenBank/DDBJ whole genome shotgun (WGS) entry which is preliminary data.</text>
</comment>
<name>A0A6N9H8F5_9MICO</name>
<dbReference type="SUPFAM" id="SSF56784">
    <property type="entry name" value="HAD-like"/>
    <property type="match status" value="1"/>
</dbReference>
<protein>
    <submittedName>
        <fullName evidence="1">HAD-IIB family hydrolase</fullName>
    </submittedName>
</protein>
<dbReference type="InterPro" id="IPR006379">
    <property type="entry name" value="HAD-SF_hydro_IIB"/>
</dbReference>
<dbReference type="Gene3D" id="3.30.1240.10">
    <property type="match status" value="1"/>
</dbReference>
<keyword evidence="1" id="KW-0378">Hydrolase</keyword>